<dbReference type="AlphaFoldDB" id="A0A2D4I0G5"/>
<sequence>MFKWSGVVIFLPRHFMLPGVCGYFPCTYPILAASQVQLKKETRSYLLSIFQPTIYLSLNAQKMNFKQIRKSQPVFPAITFSGEQGQTLNLTPFQHSLWCY</sequence>
<dbReference type="EMBL" id="IACK01066030">
    <property type="protein sequence ID" value="LAA77692.1"/>
    <property type="molecule type" value="Transcribed_RNA"/>
</dbReference>
<evidence type="ECO:0000313" key="1">
    <source>
        <dbReference type="EMBL" id="LAA77692.1"/>
    </source>
</evidence>
<accession>A0A2D4I0G5</accession>
<reference evidence="1" key="1">
    <citation type="submission" date="2017-07" db="EMBL/GenBank/DDBJ databases">
        <authorList>
            <person name="Mikheyev A."/>
            <person name="Grau M."/>
        </authorList>
    </citation>
    <scope>NUCLEOTIDE SEQUENCE</scope>
    <source>
        <tissue evidence="1">Venom_gland</tissue>
    </source>
</reference>
<name>A0A2D4I0G5_MICLE</name>
<organism evidence="1">
    <name type="scientific">Micrurus lemniscatus lemniscatus</name>
    <dbReference type="NCBI Taxonomy" id="129467"/>
    <lineage>
        <taxon>Eukaryota</taxon>
        <taxon>Metazoa</taxon>
        <taxon>Chordata</taxon>
        <taxon>Craniata</taxon>
        <taxon>Vertebrata</taxon>
        <taxon>Euteleostomi</taxon>
        <taxon>Lepidosauria</taxon>
        <taxon>Squamata</taxon>
        <taxon>Bifurcata</taxon>
        <taxon>Unidentata</taxon>
        <taxon>Episquamata</taxon>
        <taxon>Toxicofera</taxon>
        <taxon>Serpentes</taxon>
        <taxon>Colubroidea</taxon>
        <taxon>Elapidae</taxon>
        <taxon>Elapinae</taxon>
        <taxon>Micrurus</taxon>
    </lineage>
</organism>
<protein>
    <submittedName>
        <fullName evidence="1">Uncharacterized protein</fullName>
    </submittedName>
</protein>
<reference evidence="1" key="2">
    <citation type="submission" date="2017-11" db="EMBL/GenBank/DDBJ databases">
        <title>Coralsnake Venomics: Analyses of Venom Gland Transcriptomes and Proteomes of Six Brazilian Taxa.</title>
        <authorList>
            <person name="Aird S.D."/>
            <person name="Jorge da Silva N."/>
            <person name="Qiu L."/>
            <person name="Villar-Briones A."/>
            <person name="Aparecida-Saddi V."/>
            <person name="Campos-Telles M.P."/>
            <person name="Grau M."/>
            <person name="Mikheyev A.S."/>
        </authorList>
    </citation>
    <scope>NUCLEOTIDE SEQUENCE</scope>
    <source>
        <tissue evidence="1">Venom_gland</tissue>
    </source>
</reference>
<proteinExistence type="predicted"/>